<dbReference type="InterPro" id="IPR052184">
    <property type="entry name" value="SDR_enzymes"/>
</dbReference>
<dbReference type="PANTHER" id="PTHR45458">
    <property type="entry name" value="SHORT-CHAIN DEHYDROGENASE/REDUCTASE SDR"/>
    <property type="match status" value="1"/>
</dbReference>
<dbReference type="Gene3D" id="3.40.50.720">
    <property type="entry name" value="NAD(P)-binding Rossmann-like Domain"/>
    <property type="match status" value="1"/>
</dbReference>
<protein>
    <submittedName>
        <fullName evidence="1">SDR family oxidoreductase</fullName>
    </submittedName>
</protein>
<dbReference type="PRINTS" id="PR00081">
    <property type="entry name" value="GDHRDH"/>
</dbReference>
<reference evidence="1 2" key="1">
    <citation type="submission" date="2020-07" db="EMBL/GenBank/DDBJ databases">
        <authorList>
            <person name="Feng X."/>
        </authorList>
    </citation>
    <scope>NUCLEOTIDE SEQUENCE [LARGE SCALE GENOMIC DNA]</scope>
    <source>
        <strain evidence="1 2">JCM23202</strain>
    </source>
</reference>
<name>A0A7X1EA04_9BACT</name>
<accession>A0A7X1EA04</accession>
<dbReference type="GO" id="GO:0016616">
    <property type="term" value="F:oxidoreductase activity, acting on the CH-OH group of donors, NAD or NADP as acceptor"/>
    <property type="evidence" value="ECO:0007669"/>
    <property type="project" value="TreeGrafter"/>
</dbReference>
<dbReference type="Pfam" id="PF00106">
    <property type="entry name" value="adh_short"/>
    <property type="match status" value="1"/>
</dbReference>
<dbReference type="CDD" id="cd05325">
    <property type="entry name" value="carb_red_sniffer_like_SDR_c"/>
    <property type="match status" value="1"/>
</dbReference>
<comment type="caution">
    <text evidence="1">The sequence shown here is derived from an EMBL/GenBank/DDBJ whole genome shotgun (WGS) entry which is preliminary data.</text>
</comment>
<organism evidence="1 2">
    <name type="scientific">Pelagicoccus albus</name>
    <dbReference type="NCBI Taxonomy" id="415222"/>
    <lineage>
        <taxon>Bacteria</taxon>
        <taxon>Pseudomonadati</taxon>
        <taxon>Verrucomicrobiota</taxon>
        <taxon>Opitutia</taxon>
        <taxon>Puniceicoccales</taxon>
        <taxon>Pelagicoccaceae</taxon>
        <taxon>Pelagicoccus</taxon>
    </lineage>
</organism>
<dbReference type="AlphaFoldDB" id="A0A7X1EA04"/>
<dbReference type="Proteomes" id="UP000526501">
    <property type="component" value="Unassembled WGS sequence"/>
</dbReference>
<sequence length="237" mass="25602">MKRIFITGSNRGLGLGFVRLFLERGDQVFAACRRPAKAEALQELKAKFGGLLTLIECDVTDEASILAAAAEVSKETDALDWVINNAGQGGLETLADVSFKRGLELYAANCIGPIVVARTFRELLKAGSNPLLIQISSRLGSIGERESEDGRWVDGYVYPSTKAALNMMSRQLWKDFTPLGITVVIQSPGWVRTDMGGDAAPLDIETATTSMLKVWEGLGPEDGGRYLSETGDDLPFG</sequence>
<dbReference type="EMBL" id="JACHVC010000013">
    <property type="protein sequence ID" value="MBC2607896.1"/>
    <property type="molecule type" value="Genomic_DNA"/>
</dbReference>
<dbReference type="InterPro" id="IPR002347">
    <property type="entry name" value="SDR_fam"/>
</dbReference>
<evidence type="ECO:0000313" key="2">
    <source>
        <dbReference type="Proteomes" id="UP000526501"/>
    </source>
</evidence>
<dbReference type="PANTHER" id="PTHR45458:SF1">
    <property type="entry name" value="SHORT CHAIN DEHYDROGENASE"/>
    <property type="match status" value="1"/>
</dbReference>
<proteinExistence type="predicted"/>
<evidence type="ECO:0000313" key="1">
    <source>
        <dbReference type="EMBL" id="MBC2607896.1"/>
    </source>
</evidence>
<gene>
    <name evidence="1" type="ORF">H5P27_17715</name>
</gene>
<dbReference type="RefSeq" id="WP_185661759.1">
    <property type="nucleotide sequence ID" value="NZ_CAWPOO010000013.1"/>
</dbReference>
<dbReference type="SUPFAM" id="SSF51735">
    <property type="entry name" value="NAD(P)-binding Rossmann-fold domains"/>
    <property type="match status" value="1"/>
</dbReference>
<dbReference type="InterPro" id="IPR036291">
    <property type="entry name" value="NAD(P)-bd_dom_sf"/>
</dbReference>
<keyword evidence="2" id="KW-1185">Reference proteome</keyword>